<dbReference type="Proteomes" id="UP000183613">
    <property type="component" value="Unassembled WGS sequence"/>
</dbReference>
<dbReference type="OrthoDB" id="9976372at2"/>
<organism evidence="1 2">
    <name type="scientific">Pseudomonas deceptionensis</name>
    <dbReference type="NCBI Taxonomy" id="882211"/>
    <lineage>
        <taxon>Bacteria</taxon>
        <taxon>Pseudomonadati</taxon>
        <taxon>Pseudomonadota</taxon>
        <taxon>Gammaproteobacteria</taxon>
        <taxon>Pseudomonadales</taxon>
        <taxon>Pseudomonadaceae</taxon>
        <taxon>Pseudomonas</taxon>
    </lineage>
</organism>
<protein>
    <submittedName>
        <fullName evidence="1">Uncharacterized protein</fullName>
    </submittedName>
</protein>
<dbReference type="AlphaFoldDB" id="A0A1H5K458"/>
<proteinExistence type="predicted"/>
<reference evidence="1" key="1">
    <citation type="submission" date="2016-10" db="EMBL/GenBank/DDBJ databases">
        <authorList>
            <person name="Varghese N."/>
            <person name="Submissions S."/>
        </authorList>
    </citation>
    <scope>NUCLEOTIDE SEQUENCE [LARGE SCALE GENOMIC DNA]</scope>
    <source>
        <strain evidence="1">LMG 25555</strain>
    </source>
</reference>
<dbReference type="RefSeq" id="WP_139272526.1">
    <property type="nucleotide sequence ID" value="NZ_FNUD01000002.1"/>
</dbReference>
<accession>A0A1H5K458</accession>
<dbReference type="EMBL" id="FNUD01000002">
    <property type="protein sequence ID" value="SEE59485.1"/>
    <property type="molecule type" value="Genomic_DNA"/>
</dbReference>
<name>A0A1H5K458_PSEDM</name>
<gene>
    <name evidence="1" type="ORF">SAMN04489800_1377</name>
</gene>
<evidence type="ECO:0000313" key="1">
    <source>
        <dbReference type="EMBL" id="SEE59485.1"/>
    </source>
</evidence>
<sequence length="70" mass="7925">MLTKISLNVPLGVLTMRETLSRLVKLESSSLTEESRRAGSFLTVSEVQSLREEMTRDGALMKEWLAARDR</sequence>
<evidence type="ECO:0000313" key="2">
    <source>
        <dbReference type="Proteomes" id="UP000183613"/>
    </source>
</evidence>
<keyword evidence="2" id="KW-1185">Reference proteome</keyword>
<comment type="caution">
    <text evidence="1">The sequence shown here is derived from an EMBL/GenBank/DDBJ whole genome shotgun (WGS) entry which is preliminary data.</text>
</comment>